<dbReference type="EMBL" id="RRUE01000002">
    <property type="protein sequence ID" value="RRN44299.1"/>
    <property type="molecule type" value="Genomic_DNA"/>
</dbReference>
<evidence type="ECO:0000313" key="2">
    <source>
        <dbReference type="EMBL" id="RRN44299.1"/>
    </source>
</evidence>
<keyword evidence="1" id="KW-1133">Transmembrane helix</keyword>
<comment type="caution">
    <text evidence="2">The sequence shown here is derived from an EMBL/GenBank/DDBJ whole genome shotgun (WGS) entry which is preliminary data.</text>
</comment>
<keyword evidence="1" id="KW-0472">Membrane</keyword>
<keyword evidence="1" id="KW-0812">Transmembrane</keyword>
<proteinExistence type="predicted"/>
<keyword evidence="3" id="KW-1185">Reference proteome</keyword>
<accession>A0A426FNP3</accession>
<gene>
    <name evidence="2" type="ORF">EHV23_13310</name>
</gene>
<dbReference type="Proteomes" id="UP000270261">
    <property type="component" value="Unassembled WGS sequence"/>
</dbReference>
<sequence length="215" mass="24425">MGFKTFGKKVAGATGRTARFLFIAPMSRAVGARELGAGFRYLGDLWCAVIGLTCPRCHNALLKRQQQTNIVNEPQTPGASTTPLYVWRCDACHHFLYAGPGRLSAGKVARGQLFETQRARALDISAEARAEAVLRWRAYSRKWYWLTAVPLFGGALLVFWVGIGNVFFIPYWAICTAYPFLLGMKGAYRYWQARTGTLFQPWSFWSWFMREAWFV</sequence>
<reference evidence="2 3" key="1">
    <citation type="submission" date="2018-11" db="EMBL/GenBank/DDBJ databases">
        <title>Genome sequencing of Lautropia sp. KCOM 2505 (= ChDC F240).</title>
        <authorList>
            <person name="Kook J.-K."/>
            <person name="Park S.-N."/>
            <person name="Lim Y.K."/>
        </authorList>
    </citation>
    <scope>NUCLEOTIDE SEQUENCE [LARGE SCALE GENOMIC DNA]</scope>
    <source>
        <strain evidence="2 3">KCOM 2505</strain>
    </source>
</reference>
<name>A0A426FNP3_9BURK</name>
<organism evidence="2 3">
    <name type="scientific">Lautropia dentalis</name>
    <dbReference type="NCBI Taxonomy" id="2490857"/>
    <lineage>
        <taxon>Bacteria</taxon>
        <taxon>Pseudomonadati</taxon>
        <taxon>Pseudomonadota</taxon>
        <taxon>Betaproteobacteria</taxon>
        <taxon>Burkholderiales</taxon>
        <taxon>Burkholderiaceae</taxon>
        <taxon>Lautropia</taxon>
    </lineage>
</organism>
<feature type="transmembrane region" description="Helical" evidence="1">
    <location>
        <begin position="169"/>
        <end position="188"/>
    </location>
</feature>
<protein>
    <submittedName>
        <fullName evidence="2">Uncharacterized protein</fullName>
    </submittedName>
</protein>
<evidence type="ECO:0000313" key="3">
    <source>
        <dbReference type="Proteomes" id="UP000270261"/>
    </source>
</evidence>
<feature type="transmembrane region" description="Helical" evidence="1">
    <location>
        <begin position="143"/>
        <end position="163"/>
    </location>
</feature>
<dbReference type="AlphaFoldDB" id="A0A426FNP3"/>
<evidence type="ECO:0000256" key="1">
    <source>
        <dbReference type="SAM" id="Phobius"/>
    </source>
</evidence>
<dbReference type="OrthoDB" id="6971533at2"/>
<dbReference type="RefSeq" id="WP_125096494.1">
    <property type="nucleotide sequence ID" value="NZ_RRUE01000002.1"/>
</dbReference>